<evidence type="ECO:0000313" key="3">
    <source>
        <dbReference type="Proteomes" id="UP000807353"/>
    </source>
</evidence>
<accession>A0A9P5Y890</accession>
<sequence length="208" mass="22700">MFSKLVASLFLVTAFTSGVISKPITLTRGLSLRTDSHSFNNWGGHTSLDHFDDFYGSDNFDGSHVSQVIVHDQEVVCHSQQVEIIQQRLVVLQEMAKRIITEQICEVETQTIVFEQFHSSLGGFSSDLRRNSGHQVGFDHNIASHFGSIVDSDGALTSGDLGFSGHDVGSQTVVVDGSNWNDQTSPATVNDAFSQARDAFSALHPDQS</sequence>
<keyword evidence="3" id="KW-1185">Reference proteome</keyword>
<evidence type="ECO:0000313" key="2">
    <source>
        <dbReference type="EMBL" id="KAF9462980.1"/>
    </source>
</evidence>
<comment type="caution">
    <text evidence="2">The sequence shown here is derived from an EMBL/GenBank/DDBJ whole genome shotgun (WGS) entry which is preliminary data.</text>
</comment>
<dbReference type="AlphaFoldDB" id="A0A9P5Y890"/>
<reference evidence="2" key="1">
    <citation type="submission" date="2020-11" db="EMBL/GenBank/DDBJ databases">
        <authorList>
            <consortium name="DOE Joint Genome Institute"/>
            <person name="Ahrendt S."/>
            <person name="Riley R."/>
            <person name="Andreopoulos W."/>
            <person name="Labutti K."/>
            <person name="Pangilinan J."/>
            <person name="Ruiz-Duenas F.J."/>
            <person name="Barrasa J.M."/>
            <person name="Sanchez-Garcia M."/>
            <person name="Camarero S."/>
            <person name="Miyauchi S."/>
            <person name="Serrano A."/>
            <person name="Linde D."/>
            <person name="Babiker R."/>
            <person name="Drula E."/>
            <person name="Ayuso-Fernandez I."/>
            <person name="Pacheco R."/>
            <person name="Padilla G."/>
            <person name="Ferreira P."/>
            <person name="Barriuso J."/>
            <person name="Kellner H."/>
            <person name="Castanera R."/>
            <person name="Alfaro M."/>
            <person name="Ramirez L."/>
            <person name="Pisabarro A.G."/>
            <person name="Kuo A."/>
            <person name="Tritt A."/>
            <person name="Lipzen A."/>
            <person name="He G."/>
            <person name="Yan M."/>
            <person name="Ng V."/>
            <person name="Cullen D."/>
            <person name="Martin F."/>
            <person name="Rosso M.-N."/>
            <person name="Henrissat B."/>
            <person name="Hibbett D."/>
            <person name="Martinez A.T."/>
            <person name="Grigoriev I.V."/>
        </authorList>
    </citation>
    <scope>NUCLEOTIDE SEQUENCE</scope>
    <source>
        <strain evidence="2">CBS 247.69</strain>
    </source>
</reference>
<proteinExistence type="predicted"/>
<dbReference type="EMBL" id="MU150266">
    <property type="protein sequence ID" value="KAF9462980.1"/>
    <property type="molecule type" value="Genomic_DNA"/>
</dbReference>
<organism evidence="2 3">
    <name type="scientific">Collybia nuda</name>
    <dbReference type="NCBI Taxonomy" id="64659"/>
    <lineage>
        <taxon>Eukaryota</taxon>
        <taxon>Fungi</taxon>
        <taxon>Dikarya</taxon>
        <taxon>Basidiomycota</taxon>
        <taxon>Agaricomycotina</taxon>
        <taxon>Agaricomycetes</taxon>
        <taxon>Agaricomycetidae</taxon>
        <taxon>Agaricales</taxon>
        <taxon>Tricholomatineae</taxon>
        <taxon>Clitocybaceae</taxon>
        <taxon>Collybia</taxon>
    </lineage>
</organism>
<gene>
    <name evidence="2" type="ORF">BDZ94DRAFT_1322073</name>
</gene>
<evidence type="ECO:0000256" key="1">
    <source>
        <dbReference type="SAM" id="SignalP"/>
    </source>
</evidence>
<feature type="signal peptide" evidence="1">
    <location>
        <begin position="1"/>
        <end position="21"/>
    </location>
</feature>
<name>A0A9P5Y890_9AGAR</name>
<keyword evidence="1" id="KW-0732">Signal</keyword>
<feature type="chain" id="PRO_5040460931" evidence="1">
    <location>
        <begin position="22"/>
        <end position="208"/>
    </location>
</feature>
<protein>
    <submittedName>
        <fullName evidence="2">Uncharacterized protein</fullName>
    </submittedName>
</protein>
<dbReference type="Proteomes" id="UP000807353">
    <property type="component" value="Unassembled WGS sequence"/>
</dbReference>
<dbReference type="OrthoDB" id="3236720at2759"/>